<name>A0AAJ0LUG4_9PEZI</name>
<dbReference type="Gene3D" id="1.10.640.10">
    <property type="entry name" value="Haem peroxidase domain superfamily, animal type"/>
    <property type="match status" value="1"/>
</dbReference>
<evidence type="ECO:0000256" key="6">
    <source>
        <dbReference type="ARBA" id="ARBA00023004"/>
    </source>
</evidence>
<dbReference type="PANTHER" id="PTHR11903:SF37">
    <property type="entry name" value="PSI-PRODUCING OXYGENASE A"/>
    <property type="match status" value="1"/>
</dbReference>
<comment type="subunit">
    <text evidence="1">Homotetramer.</text>
</comment>
<dbReference type="InterPro" id="IPR001128">
    <property type="entry name" value="Cyt_P450"/>
</dbReference>
<evidence type="ECO:0000256" key="4">
    <source>
        <dbReference type="ARBA" id="ARBA00022964"/>
    </source>
</evidence>
<evidence type="ECO:0000256" key="3">
    <source>
        <dbReference type="ARBA" id="ARBA00022723"/>
    </source>
</evidence>
<dbReference type="InterPro" id="IPR019791">
    <property type="entry name" value="Haem_peroxidase_animal"/>
</dbReference>
<keyword evidence="3 7" id="KW-0479">Metal-binding</keyword>
<dbReference type="InterPro" id="IPR050783">
    <property type="entry name" value="Oxylipin_biosynth_metab"/>
</dbReference>
<dbReference type="InterPro" id="IPR037120">
    <property type="entry name" value="Haem_peroxidase_sf_animal"/>
</dbReference>
<dbReference type="GO" id="GO:0020037">
    <property type="term" value="F:heme binding"/>
    <property type="evidence" value="ECO:0007669"/>
    <property type="project" value="InterPro"/>
</dbReference>
<evidence type="ECO:0000313" key="10">
    <source>
        <dbReference type="Proteomes" id="UP001271007"/>
    </source>
</evidence>
<protein>
    <recommendedName>
        <fullName evidence="11">Linoleate diol synthase</fullName>
    </recommendedName>
</protein>
<evidence type="ECO:0000256" key="2">
    <source>
        <dbReference type="ARBA" id="ARBA00022617"/>
    </source>
</evidence>
<proteinExistence type="predicted"/>
<dbReference type="Gene3D" id="1.10.630.10">
    <property type="entry name" value="Cytochrome P450"/>
    <property type="match status" value="1"/>
</dbReference>
<reference evidence="9" key="1">
    <citation type="submission" date="2023-04" db="EMBL/GenBank/DDBJ databases">
        <title>Black Yeasts Isolated from many extreme environments.</title>
        <authorList>
            <person name="Coleine C."/>
            <person name="Stajich J.E."/>
            <person name="Selbmann L."/>
        </authorList>
    </citation>
    <scope>NUCLEOTIDE SEQUENCE</scope>
    <source>
        <strain evidence="9">CCFEE 5312</strain>
    </source>
</reference>
<evidence type="ECO:0000256" key="7">
    <source>
        <dbReference type="PIRSR" id="PIRSR619791-2"/>
    </source>
</evidence>
<keyword evidence="5" id="KW-0560">Oxidoreductase</keyword>
<dbReference type="CDD" id="cd20612">
    <property type="entry name" value="CYP_LDS-like_C"/>
    <property type="match status" value="1"/>
</dbReference>
<dbReference type="GO" id="GO:0016705">
    <property type="term" value="F:oxidoreductase activity, acting on paired donors, with incorporation or reduction of molecular oxygen"/>
    <property type="evidence" value="ECO:0007669"/>
    <property type="project" value="InterPro"/>
</dbReference>
<dbReference type="Proteomes" id="UP001271007">
    <property type="component" value="Unassembled WGS sequence"/>
</dbReference>
<dbReference type="GO" id="GO:0004497">
    <property type="term" value="F:monooxygenase activity"/>
    <property type="evidence" value="ECO:0007669"/>
    <property type="project" value="InterPro"/>
</dbReference>
<organism evidence="9 10">
    <name type="scientific">Extremus antarcticus</name>
    <dbReference type="NCBI Taxonomy" id="702011"/>
    <lineage>
        <taxon>Eukaryota</taxon>
        <taxon>Fungi</taxon>
        <taxon>Dikarya</taxon>
        <taxon>Ascomycota</taxon>
        <taxon>Pezizomycotina</taxon>
        <taxon>Dothideomycetes</taxon>
        <taxon>Dothideomycetidae</taxon>
        <taxon>Mycosphaerellales</taxon>
        <taxon>Extremaceae</taxon>
        <taxon>Extremus</taxon>
    </lineage>
</organism>
<dbReference type="CDD" id="cd09817">
    <property type="entry name" value="linoleate_diol_synthase_like"/>
    <property type="match status" value="1"/>
</dbReference>
<dbReference type="GO" id="GO:0051213">
    <property type="term" value="F:dioxygenase activity"/>
    <property type="evidence" value="ECO:0007669"/>
    <property type="project" value="UniProtKB-KW"/>
</dbReference>
<dbReference type="SUPFAM" id="SSF48113">
    <property type="entry name" value="Heme-dependent peroxidases"/>
    <property type="match status" value="1"/>
</dbReference>
<dbReference type="Pfam" id="PF03098">
    <property type="entry name" value="An_peroxidase"/>
    <property type="match status" value="1"/>
</dbReference>
<dbReference type="InterPro" id="IPR034812">
    <property type="entry name" value="Ppo-like_N"/>
</dbReference>
<evidence type="ECO:0000256" key="1">
    <source>
        <dbReference type="ARBA" id="ARBA00011881"/>
    </source>
</evidence>
<evidence type="ECO:0000313" key="9">
    <source>
        <dbReference type="EMBL" id="KAK3055800.1"/>
    </source>
</evidence>
<dbReference type="PROSITE" id="PS50292">
    <property type="entry name" value="PEROXIDASE_3"/>
    <property type="match status" value="1"/>
</dbReference>
<feature type="region of interest" description="Disordered" evidence="8">
    <location>
        <begin position="113"/>
        <end position="133"/>
    </location>
</feature>
<sequence>MASALTKLVRMIWSSAPTAPDGKSDLHAAGGVSDEKTSVLHDLLHLGGTNSRTIVQAFNTLASGEPLDDKKWLLEHGVAMLQSLPPNSGLSSKVSGAFIKMLWHDLPHPPAALAGPEGRYRRHDGGGTESEGKSLTGLRILTNHFALLSLGNNHWDPEMGKAGMAYCRSVPPMKPKGANLPDVELVFEKLLKRKGPFRPHPSGLNRLFFSFATIVIHECFQTSRTNQWINETSSYVDLSTLYGNTGEEQKRVRTYENGTIYPDSIASERIMMMPPGVIAVLIMFSRNHNEIAHSLWSVDEDSKYGDWDELTEEQRVWQDEDIFQLARNINVAYFASVVLKDYVAAILNTPRANSEWSLDLGGEIKLRGDRVERGAGNVVSVEFAVLYHWHACLSAADGQWMEDMIRSNLPELKSVDEMTPELFGKVVKQEGHKLMSTKPRDWTFNGLKRSADGTFDDADLGKVIKDCIDEPAHAFGAHGTPASLKVVDLLGQLQARGVFNVCTLNEQVSQEHPQYHLEKFRKYLNLQPYKNFYEWCEDEDTARDAELLYGHIDNMELYPGLQAECTKPPIPGSGVCPGQTTGRGILDDAVSLVRGDRFLTYDMNSSTLTNWGFAKLGSAVAKGAYGGVFPTLLFAGLPGEFTGTSSYALLPFYTPEAAREIFSGNGVLEQYDLQRPATNATKIVGIHTQAGCKKIFDDRDNFVVMYQAAIRNCTAGHDFMIGWDQRKRHDERSSILHKVFFEEGFESKLSQFFRQKVRALIEDSSLSYPDSRRSIDIVRDVTNVTPILWLAERLAIPLKTQEYSRGLLTRAELFELFLVLFMYQSFNILPKSEWAMRAGSMEVAPLLRGILQGHLSTQHGGYKEVFTDYLEKGTAYEVGPDADRLYKSLAATGLPDGDLVGDCIGMCAPVAGNLTQQASLLIDLYLSPGYEKYKERIVELSHREDPAADKELLGFIYEGMRHAGVVPGLPRVAARDITVKDGQRGNIHIKAGQTVLIATSRAAMDPVAYPNPELINPHRPISSYTLLGQGLHFCFGARMVAPALVSTLREVFRLRNLRRAPGKQGHFATVEHQVAGVNMRSYLDANSRESPIPTTLTLIYDQEPLTNGSI</sequence>
<keyword evidence="6 7" id="KW-0408">Iron</keyword>
<keyword evidence="2 7" id="KW-0349">Heme</keyword>
<gene>
    <name evidence="9" type="ORF">LTR09_003034</name>
</gene>
<keyword evidence="4" id="KW-0223">Dioxygenase</keyword>
<feature type="binding site" description="axial binding residue" evidence="7">
    <location>
        <position position="390"/>
    </location>
    <ligand>
        <name>heme b</name>
        <dbReference type="ChEBI" id="CHEBI:60344"/>
    </ligand>
    <ligandPart>
        <name>Fe</name>
        <dbReference type="ChEBI" id="CHEBI:18248"/>
    </ligandPart>
</feature>
<dbReference type="Pfam" id="PF00067">
    <property type="entry name" value="p450"/>
    <property type="match status" value="1"/>
</dbReference>
<evidence type="ECO:0008006" key="11">
    <source>
        <dbReference type="Google" id="ProtNLM"/>
    </source>
</evidence>
<dbReference type="GO" id="GO:0005506">
    <property type="term" value="F:iron ion binding"/>
    <property type="evidence" value="ECO:0007669"/>
    <property type="project" value="InterPro"/>
</dbReference>
<evidence type="ECO:0000256" key="8">
    <source>
        <dbReference type="SAM" id="MobiDB-lite"/>
    </source>
</evidence>
<dbReference type="InterPro" id="IPR036396">
    <property type="entry name" value="Cyt_P450_sf"/>
</dbReference>
<dbReference type="GO" id="GO:0004601">
    <property type="term" value="F:peroxidase activity"/>
    <property type="evidence" value="ECO:0007669"/>
    <property type="project" value="InterPro"/>
</dbReference>
<dbReference type="GO" id="GO:0006631">
    <property type="term" value="P:fatty acid metabolic process"/>
    <property type="evidence" value="ECO:0007669"/>
    <property type="project" value="UniProtKB-ARBA"/>
</dbReference>
<feature type="compositionally biased region" description="Basic and acidic residues" evidence="8">
    <location>
        <begin position="123"/>
        <end position="132"/>
    </location>
</feature>
<dbReference type="PANTHER" id="PTHR11903">
    <property type="entry name" value="PROSTAGLANDIN G/H SYNTHASE"/>
    <property type="match status" value="1"/>
</dbReference>
<evidence type="ECO:0000256" key="5">
    <source>
        <dbReference type="ARBA" id="ARBA00023002"/>
    </source>
</evidence>
<comment type="caution">
    <text evidence="9">The sequence shown here is derived from an EMBL/GenBank/DDBJ whole genome shotgun (WGS) entry which is preliminary data.</text>
</comment>
<accession>A0AAJ0LUG4</accession>
<dbReference type="EMBL" id="JAWDJX010000007">
    <property type="protein sequence ID" value="KAK3055800.1"/>
    <property type="molecule type" value="Genomic_DNA"/>
</dbReference>
<dbReference type="AlphaFoldDB" id="A0AAJ0LUG4"/>
<dbReference type="InterPro" id="IPR010255">
    <property type="entry name" value="Haem_peroxidase_sf"/>
</dbReference>
<keyword evidence="10" id="KW-1185">Reference proteome</keyword>
<dbReference type="GO" id="GO:0006979">
    <property type="term" value="P:response to oxidative stress"/>
    <property type="evidence" value="ECO:0007669"/>
    <property type="project" value="InterPro"/>
</dbReference>
<dbReference type="SUPFAM" id="SSF48264">
    <property type="entry name" value="Cytochrome P450"/>
    <property type="match status" value="1"/>
</dbReference>